<evidence type="ECO:0000313" key="3">
    <source>
        <dbReference type="Proteomes" id="UP000189796"/>
    </source>
</evidence>
<name>A0A1M5GXT9_9BRAD</name>
<dbReference type="EMBL" id="LT670817">
    <property type="protein sequence ID" value="SHG08503.1"/>
    <property type="molecule type" value="Genomic_DNA"/>
</dbReference>
<protein>
    <submittedName>
        <fullName evidence="2">Uncharacterized protein</fullName>
    </submittedName>
</protein>
<gene>
    <name evidence="2" type="ORF">SAMN05443248_0226</name>
</gene>
<sequence>MPSHVNTAADLEKYFLGFATKLFHAPGAPTLANWPPRRRPSQRHRWSI</sequence>
<dbReference type="RefSeq" id="WP_154071921.1">
    <property type="nucleotide sequence ID" value="NZ_LT670817.1"/>
</dbReference>
<organism evidence="2 3">
    <name type="scientific">Bradyrhizobium erythrophlei</name>
    <dbReference type="NCBI Taxonomy" id="1437360"/>
    <lineage>
        <taxon>Bacteria</taxon>
        <taxon>Pseudomonadati</taxon>
        <taxon>Pseudomonadota</taxon>
        <taxon>Alphaproteobacteria</taxon>
        <taxon>Hyphomicrobiales</taxon>
        <taxon>Nitrobacteraceae</taxon>
        <taxon>Bradyrhizobium</taxon>
    </lineage>
</organism>
<evidence type="ECO:0000313" key="2">
    <source>
        <dbReference type="EMBL" id="SHG08503.1"/>
    </source>
</evidence>
<dbReference type="Proteomes" id="UP000189796">
    <property type="component" value="Chromosome I"/>
</dbReference>
<feature type="compositionally biased region" description="Basic residues" evidence="1">
    <location>
        <begin position="36"/>
        <end position="48"/>
    </location>
</feature>
<accession>A0A1M5GXT9</accession>
<dbReference type="AlphaFoldDB" id="A0A1M5GXT9"/>
<reference evidence="2 3" key="1">
    <citation type="submission" date="2016-11" db="EMBL/GenBank/DDBJ databases">
        <authorList>
            <person name="Jaros S."/>
            <person name="Januszkiewicz K."/>
            <person name="Wedrychowicz H."/>
        </authorList>
    </citation>
    <scope>NUCLEOTIDE SEQUENCE [LARGE SCALE GENOMIC DNA]</scope>
    <source>
        <strain evidence="2 3">GAS138</strain>
    </source>
</reference>
<feature type="region of interest" description="Disordered" evidence="1">
    <location>
        <begin position="27"/>
        <end position="48"/>
    </location>
</feature>
<evidence type="ECO:0000256" key="1">
    <source>
        <dbReference type="SAM" id="MobiDB-lite"/>
    </source>
</evidence>
<proteinExistence type="predicted"/>